<name>A0A9Q1UY39_CLOBO</name>
<dbReference type="Proteomes" id="UP000037540">
    <property type="component" value="Unassembled WGS sequence"/>
</dbReference>
<dbReference type="EMBL" id="LGVR01000039">
    <property type="protein sequence ID" value="KOA87420.1"/>
    <property type="molecule type" value="Genomic_DNA"/>
</dbReference>
<proteinExistence type="predicted"/>
<dbReference type="InterPro" id="IPR039261">
    <property type="entry name" value="FNR_nucleotide-bd"/>
</dbReference>
<protein>
    <submittedName>
        <fullName evidence="1">Oxidoreductase</fullName>
    </submittedName>
</protein>
<accession>A0A9Q1UY39</accession>
<dbReference type="CDD" id="cd06192">
    <property type="entry name" value="DHOD_e_trans_like"/>
    <property type="match status" value="1"/>
</dbReference>
<organism evidence="1 2">
    <name type="scientific">Clostridium botulinum</name>
    <dbReference type="NCBI Taxonomy" id="1491"/>
    <lineage>
        <taxon>Bacteria</taxon>
        <taxon>Bacillati</taxon>
        <taxon>Bacillota</taxon>
        <taxon>Clostridia</taxon>
        <taxon>Eubacteriales</taxon>
        <taxon>Clostridiaceae</taxon>
        <taxon>Clostridium</taxon>
    </lineage>
</organism>
<evidence type="ECO:0000313" key="1">
    <source>
        <dbReference type="EMBL" id="KOA87420.1"/>
    </source>
</evidence>
<sequence length="208" mass="23260">MDVNTEINNICVAVDIKGTKTKKIEDIQIGEDILVKGPFWNGVLGLKHILNAKNGNSIVISRGIGMAPMMPVVKKLCANGNKVTIILDSGNYKDIFVKELLELYDVEIIQCSTLIEGEITEELKKLISKLIRENDINLIHCSGADILIYRILQYIGEDVMYSCSNNAKMCCGEGACGACILSYKGDKIRRMCKLQVDPKYVFERRRLI</sequence>
<evidence type="ECO:0000313" key="2">
    <source>
        <dbReference type="Proteomes" id="UP000037540"/>
    </source>
</evidence>
<gene>
    <name evidence="1" type="ORF">ADU74_07530</name>
</gene>
<dbReference type="PANTHER" id="PTHR43513">
    <property type="entry name" value="DIHYDROOROTATE DEHYDROGENASE B (NAD(+)), ELECTRON TRANSFER SUBUNIT"/>
    <property type="match status" value="1"/>
</dbReference>
<dbReference type="GO" id="GO:0051537">
    <property type="term" value="F:2 iron, 2 sulfur cluster binding"/>
    <property type="evidence" value="ECO:0007669"/>
    <property type="project" value="InterPro"/>
</dbReference>
<dbReference type="SUPFAM" id="SSF52343">
    <property type="entry name" value="Ferredoxin reductase-like, C-terminal NADP-linked domain"/>
    <property type="match status" value="1"/>
</dbReference>
<dbReference type="InterPro" id="IPR050353">
    <property type="entry name" value="PyrK_electron_transfer"/>
</dbReference>
<dbReference type="InterPro" id="IPR006058">
    <property type="entry name" value="2Fe2S_fd_BS"/>
</dbReference>
<dbReference type="PROSITE" id="PS00197">
    <property type="entry name" value="2FE2S_FER_1"/>
    <property type="match status" value="1"/>
</dbReference>
<dbReference type="PANTHER" id="PTHR43513:SF3">
    <property type="entry name" value="DIHYDROOROTATE DEHYDROGENASE B (NAD(+)), ELECTRON TRANSFER SUBUNIT-RELATED"/>
    <property type="match status" value="1"/>
</dbReference>
<reference evidence="1 2" key="1">
    <citation type="submission" date="2015-07" db="EMBL/GenBank/DDBJ databases">
        <title>Draft genome sequences of 17 French Clostridium botulinum group III.</title>
        <authorList>
            <person name="Woudstra C."/>
            <person name="Le Marechal C."/>
            <person name="Souillard R."/>
            <person name="Bayon-Auboyer M.-H."/>
            <person name="Dessouter D."/>
            <person name="Fach P."/>
        </authorList>
    </citation>
    <scope>NUCLEOTIDE SEQUENCE [LARGE SCALE GENOMIC DNA]</scope>
    <source>
        <strain evidence="1 2">12LNRI-CD</strain>
    </source>
</reference>
<comment type="caution">
    <text evidence="1">The sequence shown here is derived from an EMBL/GenBank/DDBJ whole genome shotgun (WGS) entry which is preliminary data.</text>
</comment>
<dbReference type="Gene3D" id="3.40.50.80">
    <property type="entry name" value="Nucleotide-binding domain of ferredoxin-NADP reductase (FNR) module"/>
    <property type="match status" value="1"/>
</dbReference>
<dbReference type="AlphaFoldDB" id="A0A9Q1UY39"/>